<reference evidence="1" key="1">
    <citation type="submission" date="2019-08" db="EMBL/GenBank/DDBJ databases">
        <authorList>
            <person name="Kucharzyk K."/>
            <person name="Murdoch R.W."/>
            <person name="Higgins S."/>
            <person name="Loffler F."/>
        </authorList>
    </citation>
    <scope>NUCLEOTIDE SEQUENCE</scope>
</reference>
<dbReference type="AlphaFoldDB" id="A0A644VE22"/>
<evidence type="ECO:0000313" key="1">
    <source>
        <dbReference type="EMBL" id="MPL89521.1"/>
    </source>
</evidence>
<proteinExistence type="predicted"/>
<name>A0A644VE22_9ZZZZ</name>
<accession>A0A644VE22</accession>
<sequence length="144" mass="16614">MHSKMKLYKENKLLLVLAGILVLAHAVIPHTHHFSFFSSVVDLLGEDFKEQFEHHNPTTDKTKECYCSYRFDYSDSDDTTGLHLKKTNDKKEYVLDYQPSYMVDNPPDITCETKLLSLFNPNVAFNYTDCIVLFVGLRAPPFVC</sequence>
<protein>
    <submittedName>
        <fullName evidence="1">Uncharacterized protein</fullName>
    </submittedName>
</protein>
<comment type="caution">
    <text evidence="1">The sequence shown here is derived from an EMBL/GenBank/DDBJ whole genome shotgun (WGS) entry which is preliminary data.</text>
</comment>
<gene>
    <name evidence="1" type="ORF">SDC9_35557</name>
</gene>
<dbReference type="EMBL" id="VSSQ01000282">
    <property type="protein sequence ID" value="MPL89521.1"/>
    <property type="molecule type" value="Genomic_DNA"/>
</dbReference>
<organism evidence="1">
    <name type="scientific">bioreactor metagenome</name>
    <dbReference type="NCBI Taxonomy" id="1076179"/>
    <lineage>
        <taxon>unclassified sequences</taxon>
        <taxon>metagenomes</taxon>
        <taxon>ecological metagenomes</taxon>
    </lineage>
</organism>